<dbReference type="InterPro" id="IPR012729">
    <property type="entry name" value="ThiF_fam2"/>
</dbReference>
<evidence type="ECO:0000313" key="4">
    <source>
        <dbReference type="Proteomes" id="UP000190285"/>
    </source>
</evidence>
<dbReference type="InterPro" id="IPR035985">
    <property type="entry name" value="Ubiquitin-activating_enz"/>
</dbReference>
<dbReference type="Gene3D" id="3.40.50.720">
    <property type="entry name" value="NAD(P)-binding Rossmann-like Domain"/>
    <property type="match status" value="1"/>
</dbReference>
<dbReference type="GO" id="GO:0016779">
    <property type="term" value="F:nucleotidyltransferase activity"/>
    <property type="evidence" value="ECO:0007669"/>
    <property type="project" value="UniProtKB-KW"/>
</dbReference>
<dbReference type="RefSeq" id="WP_079493530.1">
    <property type="nucleotide sequence ID" value="NZ_FUZT01000009.1"/>
</dbReference>
<dbReference type="SUPFAM" id="SSF69572">
    <property type="entry name" value="Activating enzymes of the ubiquitin-like proteins"/>
    <property type="match status" value="1"/>
</dbReference>
<dbReference type="NCBIfam" id="TIGR02354">
    <property type="entry name" value="thiF_fam2"/>
    <property type="match status" value="1"/>
</dbReference>
<proteinExistence type="predicted"/>
<dbReference type="InterPro" id="IPR045886">
    <property type="entry name" value="ThiF/MoeB/HesA"/>
</dbReference>
<dbReference type="EMBL" id="FUZT01000009">
    <property type="protein sequence ID" value="SKC81840.1"/>
    <property type="molecule type" value="Genomic_DNA"/>
</dbReference>
<feature type="domain" description="ThiS-like ubiquitin" evidence="2">
    <location>
        <begin position="1"/>
        <end position="57"/>
    </location>
</feature>
<sequence length="268" mass="29813">MEIFLNEKLIIVDNKATAFSIKESYRPNADIVIHNGFIISEDIPLKKQDRISLIKKGEIPSYEELEALMISRHTPGVHEKIKKARVGIAGLGGLGSNASISLARIGIGYLKLIDFDIVEPSNLNRQQYFIKHLGMKKTEAMKDLISKINPFVKIETKDTYIDENNVEEIFSDVDIIVEAFDNPRSKAKLINIVLQKMPEKKIVAASGLAGYFSSNTIATKKIRENFYLIGDDVSEAKPGCGLMSPRVAIAANHQANTVLRIIMGEKDV</sequence>
<organism evidence="3 4">
    <name type="scientific">Maledivibacter halophilus</name>
    <dbReference type="NCBI Taxonomy" id="36842"/>
    <lineage>
        <taxon>Bacteria</taxon>
        <taxon>Bacillati</taxon>
        <taxon>Bacillota</taxon>
        <taxon>Clostridia</taxon>
        <taxon>Peptostreptococcales</taxon>
        <taxon>Caminicellaceae</taxon>
        <taxon>Maledivibacter</taxon>
    </lineage>
</organism>
<dbReference type="InterPro" id="IPR000594">
    <property type="entry name" value="ThiF_NAD_FAD-bd"/>
</dbReference>
<dbReference type="PANTHER" id="PTHR43267">
    <property type="entry name" value="TRNA THREONYLCARBAMOYLADENOSINE DEHYDRATASE"/>
    <property type="match status" value="1"/>
</dbReference>
<name>A0A1T5M0S5_9FIRM</name>
<dbReference type="GO" id="GO:0061504">
    <property type="term" value="P:cyclic threonylcarbamoyladenosine biosynthetic process"/>
    <property type="evidence" value="ECO:0007669"/>
    <property type="project" value="TreeGrafter"/>
</dbReference>
<dbReference type="Proteomes" id="UP000190285">
    <property type="component" value="Unassembled WGS sequence"/>
</dbReference>
<keyword evidence="3" id="KW-0548">Nucleotidyltransferase</keyword>
<feature type="domain" description="THIF-type NAD/FAD binding fold" evidence="1">
    <location>
        <begin position="75"/>
        <end position="266"/>
    </location>
</feature>
<keyword evidence="3" id="KW-0808">Transferase</keyword>
<dbReference type="CDD" id="cd01487">
    <property type="entry name" value="E1_ThiF_like"/>
    <property type="match status" value="1"/>
</dbReference>
<dbReference type="OrthoDB" id="9804286at2"/>
<evidence type="ECO:0000259" key="2">
    <source>
        <dbReference type="Pfam" id="PF14453"/>
    </source>
</evidence>
<reference evidence="4" key="1">
    <citation type="submission" date="2017-02" db="EMBL/GenBank/DDBJ databases">
        <authorList>
            <person name="Varghese N."/>
            <person name="Submissions S."/>
        </authorList>
    </citation>
    <scope>NUCLEOTIDE SEQUENCE [LARGE SCALE GENOMIC DNA]</scope>
    <source>
        <strain evidence="4">M1</strain>
    </source>
</reference>
<dbReference type="InterPro" id="IPR032726">
    <property type="entry name" value="ThiS-like_dom"/>
</dbReference>
<dbReference type="Pfam" id="PF14453">
    <property type="entry name" value="ThiS-like"/>
    <property type="match status" value="1"/>
</dbReference>
<evidence type="ECO:0000259" key="1">
    <source>
        <dbReference type="Pfam" id="PF00899"/>
    </source>
</evidence>
<evidence type="ECO:0000313" key="3">
    <source>
        <dbReference type="EMBL" id="SKC81840.1"/>
    </source>
</evidence>
<accession>A0A1T5M0S5</accession>
<dbReference type="GO" id="GO:0008641">
    <property type="term" value="F:ubiquitin-like modifier activating enzyme activity"/>
    <property type="evidence" value="ECO:0007669"/>
    <property type="project" value="InterPro"/>
</dbReference>
<dbReference type="Pfam" id="PF00899">
    <property type="entry name" value="ThiF"/>
    <property type="match status" value="1"/>
</dbReference>
<gene>
    <name evidence="3" type="ORF">SAMN02194393_03664</name>
</gene>
<dbReference type="GO" id="GO:0061503">
    <property type="term" value="F:tRNA threonylcarbamoyladenosine dehydratase"/>
    <property type="evidence" value="ECO:0007669"/>
    <property type="project" value="TreeGrafter"/>
</dbReference>
<dbReference type="NCBIfam" id="NF006395">
    <property type="entry name" value="PRK08644.1"/>
    <property type="match status" value="1"/>
</dbReference>
<dbReference type="STRING" id="36842.SAMN02194393_03664"/>
<dbReference type="PANTHER" id="PTHR43267:SF3">
    <property type="entry name" value="THIF PROTEIN"/>
    <property type="match status" value="1"/>
</dbReference>
<dbReference type="AlphaFoldDB" id="A0A1T5M0S5"/>
<protein>
    <submittedName>
        <fullName evidence="3">Sulfur carrier protein ThiS adenylyltransferase</fullName>
    </submittedName>
</protein>
<keyword evidence="4" id="KW-1185">Reference proteome</keyword>